<evidence type="ECO:0000256" key="5">
    <source>
        <dbReference type="ARBA" id="ARBA00023157"/>
    </source>
</evidence>
<dbReference type="Gene3D" id="1.50.10.10">
    <property type="match status" value="1"/>
</dbReference>
<dbReference type="STRING" id="329046.A0A1Y2CCF5"/>
<keyword evidence="11" id="KW-1185">Reference proteome</keyword>
<dbReference type="OrthoDB" id="8118055at2759"/>
<keyword evidence="8" id="KW-0326">Glycosidase</keyword>
<accession>A0A1Y2CCF5</accession>
<dbReference type="AlphaFoldDB" id="A0A1Y2CCF5"/>
<evidence type="ECO:0000313" key="10">
    <source>
        <dbReference type="EMBL" id="ORY44718.1"/>
    </source>
</evidence>
<dbReference type="PANTHER" id="PTHR11742">
    <property type="entry name" value="MANNOSYL-OLIGOSACCHARIDE ALPHA-1,2-MANNOSIDASE-RELATED"/>
    <property type="match status" value="1"/>
</dbReference>
<dbReference type="EC" id="3.2.1.-" evidence="8"/>
<protein>
    <recommendedName>
        <fullName evidence="8">alpha-1,2-Mannosidase</fullName>
        <ecNumber evidence="8">3.2.1.-</ecNumber>
    </recommendedName>
</protein>
<dbReference type="PANTHER" id="PTHR11742:SF6">
    <property type="entry name" value="MANNOSYL-OLIGOSACCHARIDE ALPHA-1,2-MANNOSIDASE IA-RELATED"/>
    <property type="match status" value="1"/>
</dbReference>
<feature type="disulfide bond" evidence="7">
    <location>
        <begin position="363"/>
        <end position="396"/>
    </location>
</feature>
<name>A0A1Y2CCF5_9FUNG</name>
<evidence type="ECO:0000256" key="8">
    <source>
        <dbReference type="RuleBase" id="RU361193"/>
    </source>
</evidence>
<comment type="caution">
    <text evidence="10">The sequence shown here is derived from an EMBL/GenBank/DDBJ whole genome shotgun (WGS) entry which is preliminary data.</text>
</comment>
<dbReference type="GO" id="GO:0036503">
    <property type="term" value="P:ERAD pathway"/>
    <property type="evidence" value="ECO:0007669"/>
    <property type="project" value="UniProtKB-ARBA"/>
</dbReference>
<evidence type="ECO:0000256" key="9">
    <source>
        <dbReference type="SAM" id="Phobius"/>
    </source>
</evidence>
<comment type="cofactor">
    <cofactor evidence="1 6">
        <name>Ca(2+)</name>
        <dbReference type="ChEBI" id="CHEBI:29108"/>
    </cofactor>
</comment>
<organism evidence="10 11">
    <name type="scientific">Rhizoclosmatium globosum</name>
    <dbReference type="NCBI Taxonomy" id="329046"/>
    <lineage>
        <taxon>Eukaryota</taxon>
        <taxon>Fungi</taxon>
        <taxon>Fungi incertae sedis</taxon>
        <taxon>Chytridiomycota</taxon>
        <taxon>Chytridiomycota incertae sedis</taxon>
        <taxon>Chytridiomycetes</taxon>
        <taxon>Chytridiales</taxon>
        <taxon>Chytriomycetaceae</taxon>
        <taxon>Rhizoclosmatium</taxon>
    </lineage>
</organism>
<keyword evidence="5 7" id="KW-1015">Disulfide bond</keyword>
<evidence type="ECO:0000256" key="4">
    <source>
        <dbReference type="ARBA" id="ARBA00022801"/>
    </source>
</evidence>
<dbReference type="GO" id="GO:0005509">
    <property type="term" value="F:calcium ion binding"/>
    <property type="evidence" value="ECO:0007669"/>
    <property type="project" value="InterPro"/>
</dbReference>
<keyword evidence="9" id="KW-1133">Transmembrane helix</keyword>
<dbReference type="GO" id="GO:0000139">
    <property type="term" value="C:Golgi membrane"/>
    <property type="evidence" value="ECO:0007669"/>
    <property type="project" value="TreeGrafter"/>
</dbReference>
<reference evidence="10 11" key="1">
    <citation type="submission" date="2016-07" db="EMBL/GenBank/DDBJ databases">
        <title>Pervasive Adenine N6-methylation of Active Genes in Fungi.</title>
        <authorList>
            <consortium name="DOE Joint Genome Institute"/>
            <person name="Mondo S.J."/>
            <person name="Dannebaum R.O."/>
            <person name="Kuo R.C."/>
            <person name="Labutti K."/>
            <person name="Haridas S."/>
            <person name="Kuo A."/>
            <person name="Salamov A."/>
            <person name="Ahrendt S.R."/>
            <person name="Lipzen A."/>
            <person name="Sullivan W."/>
            <person name="Andreopoulos W.B."/>
            <person name="Clum A."/>
            <person name="Lindquist E."/>
            <person name="Daum C."/>
            <person name="Ramamoorthy G.K."/>
            <person name="Gryganskyi A."/>
            <person name="Culley D."/>
            <person name="Magnuson J.K."/>
            <person name="James T.Y."/>
            <person name="O'Malley M.A."/>
            <person name="Stajich J.E."/>
            <person name="Spatafora J.W."/>
            <person name="Visel A."/>
            <person name="Grigoriev I.V."/>
        </authorList>
    </citation>
    <scope>NUCLEOTIDE SEQUENCE [LARGE SCALE GENOMIC DNA]</scope>
    <source>
        <strain evidence="10 11">JEL800</strain>
    </source>
</reference>
<evidence type="ECO:0000256" key="6">
    <source>
        <dbReference type="PIRSR" id="PIRSR601382-2"/>
    </source>
</evidence>
<feature type="transmembrane region" description="Helical" evidence="9">
    <location>
        <begin position="7"/>
        <end position="28"/>
    </location>
</feature>
<comment type="similarity">
    <text evidence="3 8">Belongs to the glycosyl hydrolase 47 family.</text>
</comment>
<sequence length="572" mass="63586">MIPVRRLRLIGTLVLVGAATLIGLYRLAEFGFAHQSLHRFVSATNAAAAIRVGGAAAGLNLGPILKSRGSCDAAKAEKVKEMVRHAWNGYAQYAWGHDDLKPVSKQPHDWYRGNTLLNTPVDSLDTLFILGLSKEYKAAKELVLSKLDFSKVTARISVFETTIRVLGGLLGAYDLDGDRRLLEKAVQLADRLLPAFDTANGIPLNFLNISSGVAYDYDGKFKGVGLAAAGSLQLEFQYLSDVTGDSKYQEAALYVYEQMQSMEHNVPGLFPDWLDTETLRAPGWSFQIGPMADSYYEYLMKLWLSTGEEKYYTYFHTASHSIVNHLVATSSDNSHIYIPVSDITKFGDSFSSSHRLNFPHLTCFAGGMLSMGGVASKGRSDWKQFFEIGAQLTETCWNMYKTTATGIGADVVNGEVLSPEDSSYKLRPEAVESIFYMWRLTHDPIYRERGWAIVESLEKYCRGEVGYHGLMDVNRIDSAPWDKQESFFIAETLKYLYLLFMDDDTIPLEKYVFNTEAHVLSVRGHGRRADPTSFAPLPPNGTVSPELLERRRIEAEVGLGGGKSFNVEIDGG</sequence>
<evidence type="ECO:0000256" key="1">
    <source>
        <dbReference type="ARBA" id="ARBA00001913"/>
    </source>
</evidence>
<keyword evidence="6" id="KW-0106">Calcium</keyword>
<keyword evidence="9" id="KW-0472">Membrane</keyword>
<dbReference type="Pfam" id="PF01532">
    <property type="entry name" value="Glyco_hydro_47"/>
    <property type="match status" value="1"/>
</dbReference>
<dbReference type="InterPro" id="IPR001382">
    <property type="entry name" value="Glyco_hydro_47"/>
</dbReference>
<keyword evidence="6" id="KW-0479">Metal-binding</keyword>
<comment type="pathway">
    <text evidence="2">Protein modification; protein glycosylation.</text>
</comment>
<evidence type="ECO:0000313" key="11">
    <source>
        <dbReference type="Proteomes" id="UP000193642"/>
    </source>
</evidence>
<evidence type="ECO:0000256" key="3">
    <source>
        <dbReference type="ARBA" id="ARBA00007658"/>
    </source>
</evidence>
<feature type="binding site" evidence="6">
    <location>
        <position position="515"/>
    </location>
    <ligand>
        <name>Ca(2+)</name>
        <dbReference type="ChEBI" id="CHEBI:29108"/>
    </ligand>
</feature>
<dbReference type="Proteomes" id="UP000193642">
    <property type="component" value="Unassembled WGS sequence"/>
</dbReference>
<dbReference type="InterPro" id="IPR036026">
    <property type="entry name" value="Seven-hairpin_glycosidases"/>
</dbReference>
<dbReference type="InterPro" id="IPR012341">
    <property type="entry name" value="6hp_glycosidase-like_sf"/>
</dbReference>
<dbReference type="GO" id="GO:0004571">
    <property type="term" value="F:mannosyl-oligosaccharide 1,2-alpha-mannosidase activity"/>
    <property type="evidence" value="ECO:0007669"/>
    <property type="project" value="InterPro"/>
</dbReference>
<dbReference type="SUPFAM" id="SSF48225">
    <property type="entry name" value="Seven-hairpin glycosidases"/>
    <property type="match status" value="1"/>
</dbReference>
<dbReference type="PRINTS" id="PR00747">
    <property type="entry name" value="GLYHDRLASE47"/>
</dbReference>
<keyword evidence="4 8" id="KW-0378">Hydrolase</keyword>
<dbReference type="EMBL" id="MCGO01000021">
    <property type="protein sequence ID" value="ORY44718.1"/>
    <property type="molecule type" value="Genomic_DNA"/>
</dbReference>
<dbReference type="GO" id="GO:0005975">
    <property type="term" value="P:carbohydrate metabolic process"/>
    <property type="evidence" value="ECO:0007669"/>
    <property type="project" value="InterPro"/>
</dbReference>
<dbReference type="GO" id="GO:0005783">
    <property type="term" value="C:endoplasmic reticulum"/>
    <property type="evidence" value="ECO:0007669"/>
    <property type="project" value="TreeGrafter"/>
</dbReference>
<evidence type="ECO:0000256" key="2">
    <source>
        <dbReference type="ARBA" id="ARBA00004922"/>
    </source>
</evidence>
<keyword evidence="9" id="KW-0812">Transmembrane</keyword>
<proteinExistence type="inferred from homology"/>
<evidence type="ECO:0000256" key="7">
    <source>
        <dbReference type="PIRSR" id="PIRSR601382-3"/>
    </source>
</evidence>
<dbReference type="InterPro" id="IPR050749">
    <property type="entry name" value="Glycosyl_Hydrolase_47"/>
</dbReference>
<gene>
    <name evidence="10" type="ORF">BCR33DRAFT_716687</name>
</gene>